<protein>
    <submittedName>
        <fullName evidence="1 2">Uncharacterized protein</fullName>
    </submittedName>
</protein>
<gene>
    <name evidence="1" type="ordered locus">MTR_5g045550</name>
</gene>
<reference evidence="2" key="3">
    <citation type="submission" date="2015-04" db="UniProtKB">
        <authorList>
            <consortium name="EnsemblPlants"/>
        </authorList>
    </citation>
    <scope>IDENTIFICATION</scope>
    <source>
        <strain evidence="2">cv. Jemalong A17</strain>
    </source>
</reference>
<evidence type="ECO:0000313" key="1">
    <source>
        <dbReference type="EMBL" id="AES97116.1"/>
    </source>
</evidence>
<evidence type="ECO:0000313" key="2">
    <source>
        <dbReference type="EnsemblPlants" id="AES97116"/>
    </source>
</evidence>
<name>G7JZ37_MEDTR</name>
<dbReference type="AlphaFoldDB" id="G7JZ37"/>
<reference evidence="1 3" key="1">
    <citation type="journal article" date="2011" name="Nature">
        <title>The Medicago genome provides insight into the evolution of rhizobial symbioses.</title>
        <authorList>
            <person name="Young N.D."/>
            <person name="Debelle F."/>
            <person name="Oldroyd G.E."/>
            <person name="Geurts R."/>
            <person name="Cannon S.B."/>
            <person name="Udvardi M.K."/>
            <person name="Benedito V.A."/>
            <person name="Mayer K.F."/>
            <person name="Gouzy J."/>
            <person name="Schoof H."/>
            <person name="Van de Peer Y."/>
            <person name="Proost S."/>
            <person name="Cook D.R."/>
            <person name="Meyers B.C."/>
            <person name="Spannagl M."/>
            <person name="Cheung F."/>
            <person name="De Mita S."/>
            <person name="Krishnakumar V."/>
            <person name="Gundlach H."/>
            <person name="Zhou S."/>
            <person name="Mudge J."/>
            <person name="Bharti A.K."/>
            <person name="Murray J.D."/>
            <person name="Naoumkina M.A."/>
            <person name="Rosen B."/>
            <person name="Silverstein K.A."/>
            <person name="Tang H."/>
            <person name="Rombauts S."/>
            <person name="Zhao P.X."/>
            <person name="Zhou P."/>
            <person name="Barbe V."/>
            <person name="Bardou P."/>
            <person name="Bechner M."/>
            <person name="Bellec A."/>
            <person name="Berger A."/>
            <person name="Berges H."/>
            <person name="Bidwell S."/>
            <person name="Bisseling T."/>
            <person name="Choisne N."/>
            <person name="Couloux A."/>
            <person name="Denny R."/>
            <person name="Deshpande S."/>
            <person name="Dai X."/>
            <person name="Doyle J.J."/>
            <person name="Dudez A.M."/>
            <person name="Farmer A.D."/>
            <person name="Fouteau S."/>
            <person name="Franken C."/>
            <person name="Gibelin C."/>
            <person name="Gish J."/>
            <person name="Goldstein S."/>
            <person name="Gonzalez A.J."/>
            <person name="Green P.J."/>
            <person name="Hallab A."/>
            <person name="Hartog M."/>
            <person name="Hua A."/>
            <person name="Humphray S.J."/>
            <person name="Jeong D.H."/>
            <person name="Jing Y."/>
            <person name="Jocker A."/>
            <person name="Kenton S.M."/>
            <person name="Kim D.J."/>
            <person name="Klee K."/>
            <person name="Lai H."/>
            <person name="Lang C."/>
            <person name="Lin S."/>
            <person name="Macmil S.L."/>
            <person name="Magdelenat G."/>
            <person name="Matthews L."/>
            <person name="McCorrison J."/>
            <person name="Monaghan E.L."/>
            <person name="Mun J.H."/>
            <person name="Najar F.Z."/>
            <person name="Nicholson C."/>
            <person name="Noirot C."/>
            <person name="O'Bleness M."/>
            <person name="Paule C.R."/>
            <person name="Poulain J."/>
            <person name="Prion F."/>
            <person name="Qin B."/>
            <person name="Qu C."/>
            <person name="Retzel E.F."/>
            <person name="Riddle C."/>
            <person name="Sallet E."/>
            <person name="Samain S."/>
            <person name="Samson N."/>
            <person name="Sanders I."/>
            <person name="Saurat O."/>
            <person name="Scarpelli C."/>
            <person name="Schiex T."/>
            <person name="Segurens B."/>
            <person name="Severin A.J."/>
            <person name="Sherrier D.J."/>
            <person name="Shi R."/>
            <person name="Sims S."/>
            <person name="Singer S.R."/>
            <person name="Sinharoy S."/>
            <person name="Sterck L."/>
            <person name="Viollet A."/>
            <person name="Wang B.B."/>
            <person name="Wang K."/>
            <person name="Wang M."/>
            <person name="Wang X."/>
            <person name="Warfsmann J."/>
            <person name="Weissenbach J."/>
            <person name="White D.D."/>
            <person name="White J.D."/>
            <person name="Wiley G.B."/>
            <person name="Wincker P."/>
            <person name="Xing Y."/>
            <person name="Yang L."/>
            <person name="Yao Z."/>
            <person name="Ying F."/>
            <person name="Zhai J."/>
            <person name="Zhou L."/>
            <person name="Zuber A."/>
            <person name="Denarie J."/>
            <person name="Dixon R.A."/>
            <person name="May G.D."/>
            <person name="Schwartz D.C."/>
            <person name="Rogers J."/>
            <person name="Quetier F."/>
            <person name="Town C.D."/>
            <person name="Roe B.A."/>
        </authorList>
    </citation>
    <scope>NUCLEOTIDE SEQUENCE [LARGE SCALE GENOMIC DNA]</scope>
    <source>
        <strain evidence="1">A17</strain>
        <strain evidence="2 3">cv. Jemalong A17</strain>
    </source>
</reference>
<dbReference type="GO" id="GO:0006412">
    <property type="term" value="P:translation"/>
    <property type="evidence" value="ECO:0007669"/>
    <property type="project" value="InterPro"/>
</dbReference>
<accession>G7JZ37</accession>
<dbReference type="GO" id="GO:0003735">
    <property type="term" value="F:structural constituent of ribosome"/>
    <property type="evidence" value="ECO:0007669"/>
    <property type="project" value="InterPro"/>
</dbReference>
<dbReference type="HOGENOM" id="CLU_2853099_0_0_1"/>
<reference evidence="1 3" key="2">
    <citation type="journal article" date="2014" name="BMC Genomics">
        <title>An improved genome release (version Mt4.0) for the model legume Medicago truncatula.</title>
        <authorList>
            <person name="Tang H."/>
            <person name="Krishnakumar V."/>
            <person name="Bidwell S."/>
            <person name="Rosen B."/>
            <person name="Chan A."/>
            <person name="Zhou S."/>
            <person name="Gentzbittel L."/>
            <person name="Childs K.L."/>
            <person name="Yandell M."/>
            <person name="Gundlach H."/>
            <person name="Mayer K.F."/>
            <person name="Schwartz D.C."/>
            <person name="Town C.D."/>
        </authorList>
    </citation>
    <scope>GENOME REANNOTATION</scope>
    <source>
        <strain evidence="2 3">cv. Jemalong A17</strain>
    </source>
</reference>
<sequence length="65" mass="7135">MKDEDIYASTDSRGGKTVIPLKVETKADLLAQLKDLKAELALLCVAKVTGGQWRSQEIYGVRAKN</sequence>
<dbReference type="EMBL" id="CM001221">
    <property type="protein sequence ID" value="AES97116.1"/>
    <property type="molecule type" value="Genomic_DNA"/>
</dbReference>
<dbReference type="GO" id="GO:0005840">
    <property type="term" value="C:ribosome"/>
    <property type="evidence" value="ECO:0007669"/>
    <property type="project" value="InterPro"/>
</dbReference>
<dbReference type="EnsemblPlants" id="AES97116">
    <property type="protein sequence ID" value="AES97116"/>
    <property type="gene ID" value="MTR_5g045550"/>
</dbReference>
<dbReference type="PaxDb" id="3880-AES97116"/>
<keyword evidence="3" id="KW-1185">Reference proteome</keyword>
<organism evidence="1 3">
    <name type="scientific">Medicago truncatula</name>
    <name type="common">Barrel medic</name>
    <name type="synonym">Medicago tribuloides</name>
    <dbReference type="NCBI Taxonomy" id="3880"/>
    <lineage>
        <taxon>Eukaryota</taxon>
        <taxon>Viridiplantae</taxon>
        <taxon>Streptophyta</taxon>
        <taxon>Embryophyta</taxon>
        <taxon>Tracheophyta</taxon>
        <taxon>Spermatophyta</taxon>
        <taxon>Magnoliopsida</taxon>
        <taxon>eudicotyledons</taxon>
        <taxon>Gunneridae</taxon>
        <taxon>Pentapetalae</taxon>
        <taxon>rosids</taxon>
        <taxon>fabids</taxon>
        <taxon>Fabales</taxon>
        <taxon>Fabaceae</taxon>
        <taxon>Papilionoideae</taxon>
        <taxon>50 kb inversion clade</taxon>
        <taxon>NPAAA clade</taxon>
        <taxon>Hologalegina</taxon>
        <taxon>IRL clade</taxon>
        <taxon>Trifolieae</taxon>
        <taxon>Medicago</taxon>
    </lineage>
</organism>
<dbReference type="InterPro" id="IPR036049">
    <property type="entry name" value="Ribosomal_uL29_sf"/>
</dbReference>
<dbReference type="Proteomes" id="UP000002051">
    <property type="component" value="Chromosome 5"/>
</dbReference>
<evidence type="ECO:0000313" key="3">
    <source>
        <dbReference type="Proteomes" id="UP000002051"/>
    </source>
</evidence>
<proteinExistence type="predicted"/>
<dbReference type="Gene3D" id="1.10.287.310">
    <property type="match status" value="1"/>
</dbReference>